<dbReference type="InterPro" id="IPR010131">
    <property type="entry name" value="MdtP/NodT-like"/>
</dbReference>
<protein>
    <recommendedName>
        <fullName evidence="3">TolC family protein</fullName>
    </recommendedName>
</protein>
<dbReference type="PANTHER" id="PTHR30203:SF33">
    <property type="entry name" value="BLR4455 PROTEIN"/>
    <property type="match status" value="1"/>
</dbReference>
<dbReference type="Gene3D" id="1.20.1600.10">
    <property type="entry name" value="Outer membrane efflux proteins (OEP)"/>
    <property type="match status" value="1"/>
</dbReference>
<dbReference type="AlphaFoldDB" id="A0AAU7CNE6"/>
<sequence length="627" mass="69994">MLIPDEINFNEAEAAGLPRNSRPYILTMEQAFRLALINARFYQFQLENVYTTSLAVTLQRFAFQPQFYAGLTPLTGTTAGGIPAPNPINQFIYRTRETGTPISSLSVGTVAGVGKVFNSGGRLLMGFANQVVFNFLGQNSRQPSVQSFLPLTLVQPFLRGGGRAVTLEALTQAERDLLYAIRSFAKFRQEFVVATLVGGTPITNFGSTLQTPGFSGGGNSDPTVGFLNVIQDIQILENDRKNIAALERLYMIYTELIKGEASGLTQLQVDQVDQSYQQALQQLVNDRTQFRSQLDQFKIQLGMPPDVPLILDRTLALKFKQVFDGIDDWQRDPKRNLTDLPQYAANLPDLADVNIDGRSVLSVYNTGKDNEDDLEDLLLAAERVTLEHRLDLMNERARLYDAWRKIRVSANALKGIFNVTLTNQFLTPPATTNPFAFVDQAKQFSLVLNAELPLVRLNERNQFRATLIGYERQRRSLQAFEDNLKYQIRIDVRNLHQQYLTYEINRKNFTLAVRLKDQAFEQIIAPPQGAAAGGGGTAQAANAATQTTNLINFQRQLLTQENTLITNWLGYETARLTLYRDLGTLPYDEWEAYRELFPANYGSAGTGGGSRAIRAPGAPRPEEAGQP</sequence>
<reference evidence="2" key="1">
    <citation type="submission" date="2024-05" db="EMBL/GenBank/DDBJ databases">
        <title>Planctomycetes of the genus Singulisphaera possess chitinolytic capabilities.</title>
        <authorList>
            <person name="Ivanova A."/>
        </authorList>
    </citation>
    <scope>NUCLEOTIDE SEQUENCE</scope>
    <source>
        <strain evidence="2">Ch08T</strain>
    </source>
</reference>
<feature type="region of interest" description="Disordered" evidence="1">
    <location>
        <begin position="604"/>
        <end position="627"/>
    </location>
</feature>
<evidence type="ECO:0008006" key="3">
    <source>
        <dbReference type="Google" id="ProtNLM"/>
    </source>
</evidence>
<dbReference type="SUPFAM" id="SSF56954">
    <property type="entry name" value="Outer membrane efflux proteins (OEP)"/>
    <property type="match status" value="1"/>
</dbReference>
<dbReference type="EMBL" id="CP155447">
    <property type="protein sequence ID" value="XBH06642.1"/>
    <property type="molecule type" value="Genomic_DNA"/>
</dbReference>
<proteinExistence type="predicted"/>
<evidence type="ECO:0000313" key="2">
    <source>
        <dbReference type="EMBL" id="XBH06642.1"/>
    </source>
</evidence>
<dbReference type="PANTHER" id="PTHR30203">
    <property type="entry name" value="OUTER MEMBRANE CATION EFFLUX PROTEIN"/>
    <property type="match status" value="1"/>
</dbReference>
<evidence type="ECO:0000256" key="1">
    <source>
        <dbReference type="SAM" id="MobiDB-lite"/>
    </source>
</evidence>
<dbReference type="RefSeq" id="WP_406699491.1">
    <property type="nucleotide sequence ID" value="NZ_CP155447.1"/>
</dbReference>
<accession>A0AAU7CNE6</accession>
<name>A0AAU7CNE6_9BACT</name>
<organism evidence="2">
    <name type="scientific">Singulisphaera sp. Ch08</name>
    <dbReference type="NCBI Taxonomy" id="3120278"/>
    <lineage>
        <taxon>Bacteria</taxon>
        <taxon>Pseudomonadati</taxon>
        <taxon>Planctomycetota</taxon>
        <taxon>Planctomycetia</taxon>
        <taxon>Isosphaerales</taxon>
        <taxon>Isosphaeraceae</taxon>
        <taxon>Singulisphaera</taxon>
    </lineage>
</organism>
<gene>
    <name evidence="2" type="ORF">V5E97_11560</name>
</gene>